<organism evidence="1 2">
    <name type="scientific">Neisseria dentiae</name>
    <dbReference type="NCBI Taxonomy" id="194197"/>
    <lineage>
        <taxon>Bacteria</taxon>
        <taxon>Pseudomonadati</taxon>
        <taxon>Pseudomonadota</taxon>
        <taxon>Betaproteobacteria</taxon>
        <taxon>Neisseriales</taxon>
        <taxon>Neisseriaceae</taxon>
        <taxon>Neisseria</taxon>
    </lineage>
</organism>
<gene>
    <name evidence="1" type="ORF">BWD09_06990</name>
</gene>
<proteinExistence type="predicted"/>
<dbReference type="STRING" id="194197.BWD09_06990"/>
<dbReference type="AlphaFoldDB" id="A0A1X3D9W9"/>
<comment type="caution">
    <text evidence="1">The sequence shown here is derived from an EMBL/GenBank/DDBJ whole genome shotgun (WGS) entry which is preliminary data.</text>
</comment>
<protein>
    <submittedName>
        <fullName evidence="1">Uncharacterized protein</fullName>
    </submittedName>
</protein>
<sequence>MCNPAIFIAAAGAIQAEQGRQKQAFEFERAQRADDFYENARQQLLLQQRQQNEDFAKQKNDAIVKEAEEVSPLRLEKIIQAEDAQTRSNVKALQDLNAVGNESISQYADGNHSETYLKARANTAAKQTEQAIALARLFASQSAPSDAIATQKQNSLMPRLEQGLIDSRRNSANRGFNVLFDNMASLRNRATRVDPTKGQAQQALGGAMMQYGMGQMGESAGGYFGNQSANQSIKNNLF</sequence>
<dbReference type="EMBL" id="MTBO01000015">
    <property type="protein sequence ID" value="OSI16504.1"/>
    <property type="molecule type" value="Genomic_DNA"/>
</dbReference>
<accession>A0A1X3D9W9</accession>
<evidence type="ECO:0000313" key="1">
    <source>
        <dbReference type="EMBL" id="OSI16504.1"/>
    </source>
</evidence>
<reference evidence="2" key="1">
    <citation type="submission" date="2017-01" db="EMBL/GenBank/DDBJ databases">
        <authorList>
            <person name="Wolfgang W.J."/>
            <person name="Cole J."/>
            <person name="Wroblewski D."/>
            <person name="Mcginnis J."/>
            <person name="Musser K.A."/>
        </authorList>
    </citation>
    <scope>NUCLEOTIDE SEQUENCE [LARGE SCALE GENOMIC DNA]</scope>
    <source>
        <strain evidence="2">DSM 19151</strain>
    </source>
</reference>
<evidence type="ECO:0000313" key="2">
    <source>
        <dbReference type="Proteomes" id="UP000193118"/>
    </source>
</evidence>
<dbReference type="GeneID" id="94580918"/>
<name>A0A1X3D9W9_9NEIS</name>
<dbReference type="Proteomes" id="UP000193118">
    <property type="component" value="Unassembled WGS sequence"/>
</dbReference>
<keyword evidence="2" id="KW-1185">Reference proteome</keyword>
<dbReference type="RefSeq" id="WP_085365985.1">
    <property type="nucleotide sequence ID" value="NZ_CAUJPZ010000012.1"/>
</dbReference>